<feature type="transmembrane region" description="Helical" evidence="1">
    <location>
        <begin position="93"/>
        <end position="110"/>
    </location>
</feature>
<protein>
    <recommendedName>
        <fullName evidence="4">Intracellular septation protein A</fullName>
    </recommendedName>
</protein>
<dbReference type="AlphaFoldDB" id="A0A066U5C8"/>
<evidence type="ECO:0008006" key="4">
    <source>
        <dbReference type="Google" id="ProtNLM"/>
    </source>
</evidence>
<dbReference type="STRING" id="287986.DV20_07990"/>
<evidence type="ECO:0000313" key="2">
    <source>
        <dbReference type="EMBL" id="KDN22646.1"/>
    </source>
</evidence>
<sequence>MVSRGSSLPRVGKVVLVDVGLPYAVYLALSRLGVSPVLALVVAGGVSLVRVAVGYVAERTVSALSVLVLVRFGLGVLLGLLSGDARVVLIKDSLVTASVGLAALVSLFLARPLTYYIRRDFNGDRNAGEESWTHSTEFRRTNRVTTGAWTAGLLAESAARIGVAFWTPLDIATLACPAIGACSILVLIAWTQWYGHAARPTVDAELAAVRS</sequence>
<feature type="transmembrane region" description="Helical" evidence="1">
    <location>
        <begin position="171"/>
        <end position="190"/>
    </location>
</feature>
<feature type="transmembrane region" description="Helical" evidence="1">
    <location>
        <begin position="61"/>
        <end position="81"/>
    </location>
</feature>
<feature type="transmembrane region" description="Helical" evidence="1">
    <location>
        <begin position="23"/>
        <end position="49"/>
    </location>
</feature>
<dbReference type="EMBL" id="JMQI01000015">
    <property type="protein sequence ID" value="KDN22646.1"/>
    <property type="molecule type" value="Genomic_DNA"/>
</dbReference>
<dbReference type="NCBIfam" id="NF041646">
    <property type="entry name" value="VC0807_fam"/>
    <property type="match status" value="1"/>
</dbReference>
<keyword evidence="1" id="KW-0812">Transmembrane</keyword>
<name>A0A066U5C8_9PSEU</name>
<evidence type="ECO:0000313" key="3">
    <source>
        <dbReference type="Proteomes" id="UP000027345"/>
    </source>
</evidence>
<keyword evidence="1" id="KW-1133">Transmembrane helix</keyword>
<reference evidence="2 3" key="1">
    <citation type="submission" date="2014-05" db="EMBL/GenBank/DDBJ databases">
        <title>Draft genome sequence of Amycolatopsis rifamycinica DSM 46095.</title>
        <authorList>
            <person name="Lal R."/>
            <person name="Saxena A."/>
            <person name="Kumari R."/>
            <person name="Mukherjee U."/>
            <person name="Singh P."/>
            <person name="Sangwan N."/>
            <person name="Mahato N.K."/>
        </authorList>
    </citation>
    <scope>NUCLEOTIDE SEQUENCE [LARGE SCALE GENOMIC DNA]</scope>
    <source>
        <strain evidence="2 3">DSM 46095</strain>
    </source>
</reference>
<evidence type="ECO:0000256" key="1">
    <source>
        <dbReference type="SAM" id="Phobius"/>
    </source>
</evidence>
<dbReference type="Proteomes" id="UP000027345">
    <property type="component" value="Unassembled WGS sequence"/>
</dbReference>
<accession>A0A066U5C8</accession>
<proteinExistence type="predicted"/>
<keyword evidence="3" id="KW-1185">Reference proteome</keyword>
<organism evidence="2 3">
    <name type="scientific">Amycolatopsis rifamycinica</name>
    <dbReference type="NCBI Taxonomy" id="287986"/>
    <lineage>
        <taxon>Bacteria</taxon>
        <taxon>Bacillati</taxon>
        <taxon>Actinomycetota</taxon>
        <taxon>Actinomycetes</taxon>
        <taxon>Pseudonocardiales</taxon>
        <taxon>Pseudonocardiaceae</taxon>
        <taxon>Amycolatopsis</taxon>
    </lineage>
</organism>
<dbReference type="eggNOG" id="ENOG5032U91">
    <property type="taxonomic scope" value="Bacteria"/>
</dbReference>
<comment type="caution">
    <text evidence="2">The sequence shown here is derived from an EMBL/GenBank/DDBJ whole genome shotgun (WGS) entry which is preliminary data.</text>
</comment>
<gene>
    <name evidence="2" type="ORF">DV20_07990</name>
</gene>
<keyword evidence="1" id="KW-0472">Membrane</keyword>